<dbReference type="OrthoDB" id="5795902at2759"/>
<evidence type="ECO:0000256" key="4">
    <source>
        <dbReference type="ARBA" id="ARBA00022729"/>
    </source>
</evidence>
<evidence type="ECO:0000256" key="5">
    <source>
        <dbReference type="ARBA" id="ARBA00022801"/>
    </source>
</evidence>
<dbReference type="SUPFAM" id="SSF51011">
    <property type="entry name" value="Glycosyl hydrolase domain"/>
    <property type="match status" value="1"/>
</dbReference>
<dbReference type="SUPFAM" id="SSF51445">
    <property type="entry name" value="(Trans)glycosidases"/>
    <property type="match status" value="1"/>
</dbReference>
<comment type="catalytic activity">
    <reaction evidence="1 7">
        <text>Hydrolysis of terminal, non-reducing alpha-D-galactose residues in alpha-D-galactosides, including galactose oligosaccharides, galactomannans and galactolipids.</text>
        <dbReference type="EC" id="3.2.1.22"/>
    </reaction>
</comment>
<reference evidence="9 10" key="1">
    <citation type="submission" date="2020-04" db="EMBL/GenBank/DDBJ databases">
        <title>Perkinsus olseni comparative genomics.</title>
        <authorList>
            <person name="Bogema D.R."/>
        </authorList>
    </citation>
    <scope>NUCLEOTIDE SEQUENCE [LARGE SCALE GENOMIC DNA]</scope>
    <source>
        <strain evidence="9">00978-12</strain>
    </source>
</reference>
<dbReference type="Pfam" id="PF16499">
    <property type="entry name" value="Melibiase_2"/>
    <property type="match status" value="1"/>
</dbReference>
<evidence type="ECO:0000256" key="6">
    <source>
        <dbReference type="ARBA" id="ARBA00023295"/>
    </source>
</evidence>
<dbReference type="AlphaFoldDB" id="A0A7J6NSG7"/>
<keyword evidence="7" id="KW-1015">Disulfide bond</keyword>
<name>A0A7J6NSG7_PEROL</name>
<dbReference type="PRINTS" id="PR00740">
    <property type="entry name" value="GLHYDRLASE27"/>
</dbReference>
<proteinExistence type="inferred from homology"/>
<dbReference type="InterPro" id="IPR000111">
    <property type="entry name" value="Glyco_hydro_27/36_CS"/>
</dbReference>
<evidence type="ECO:0000256" key="1">
    <source>
        <dbReference type="ARBA" id="ARBA00001255"/>
    </source>
</evidence>
<dbReference type="InterPro" id="IPR013785">
    <property type="entry name" value="Aldolase_TIM"/>
</dbReference>
<dbReference type="PANTHER" id="PTHR11452">
    <property type="entry name" value="ALPHA-GALACTOSIDASE/ALPHA-N-ACETYLGALACTOSAMINIDASE"/>
    <property type="match status" value="1"/>
</dbReference>
<dbReference type="EMBL" id="JABANP010000206">
    <property type="protein sequence ID" value="KAF4686839.1"/>
    <property type="molecule type" value="Genomic_DNA"/>
</dbReference>
<accession>A0A7J6NSG7</accession>
<keyword evidence="5 7" id="KW-0378">Hydrolase</keyword>
<feature type="domain" description="Alpha galactosidase C-terminal" evidence="8">
    <location>
        <begin position="332"/>
        <end position="413"/>
    </location>
</feature>
<evidence type="ECO:0000256" key="3">
    <source>
        <dbReference type="ARBA" id="ARBA00012755"/>
    </source>
</evidence>
<evidence type="ECO:0000256" key="7">
    <source>
        <dbReference type="RuleBase" id="RU361168"/>
    </source>
</evidence>
<dbReference type="GO" id="GO:0009311">
    <property type="term" value="P:oligosaccharide metabolic process"/>
    <property type="evidence" value="ECO:0007669"/>
    <property type="project" value="TreeGrafter"/>
</dbReference>
<comment type="caution">
    <text evidence="9">The sequence shown here is derived from an EMBL/GenBank/DDBJ whole genome shotgun (WGS) entry which is preliminary data.</text>
</comment>
<sequence>MALAHHAYTTLIASSFSVIVTGLDNGLGLTPPMGWISWERYRCETDCDNHPDSCINEDLYKRMADALVDQGYKDVGYEYVNVDDCWAQKERDAAGRMVADPERFPNGIKGLADYVHSKGLKFGLYTDIGTMTCALYPGSKDHHDIDAQTYADWGVDSIKVDGCFADYVNFGVDYPDFGRALNQTGRPMLYECSWPFFTPGHLLDGDKIVTDVAPNCNYWRMCDDNKDTWESLQNTVDIFARPAGADDPMVRASGPGHFNDADMILIGMSNNSIPRYQAQMALWSIFASPLLMSNNLYNMPPGTKEILQNKEIIAVNQDPLGKMGYPIYTNTSNVRVWIKELSPEGGKARWATVLQNFRNESATLKVDATKIPGWNSRTRFTVRDLFAHKDLGQSNTSSVDSSVAPQSVRMFLLTEQGEGEPSGAPRIATTALSIYLIISLCYAPHP</sequence>
<organism evidence="9 10">
    <name type="scientific">Perkinsus olseni</name>
    <name type="common">Perkinsus atlanticus</name>
    <dbReference type="NCBI Taxonomy" id="32597"/>
    <lineage>
        <taxon>Eukaryota</taxon>
        <taxon>Sar</taxon>
        <taxon>Alveolata</taxon>
        <taxon>Perkinsozoa</taxon>
        <taxon>Perkinsea</taxon>
        <taxon>Perkinsida</taxon>
        <taxon>Perkinsidae</taxon>
        <taxon>Perkinsus</taxon>
    </lineage>
</organism>
<dbReference type="PROSITE" id="PS00512">
    <property type="entry name" value="ALPHA_GALACTOSIDASE"/>
    <property type="match status" value="1"/>
</dbReference>
<dbReference type="GO" id="GO:0016139">
    <property type="term" value="P:glycoside catabolic process"/>
    <property type="evidence" value="ECO:0007669"/>
    <property type="project" value="TreeGrafter"/>
</dbReference>
<dbReference type="Gene3D" id="2.60.40.1180">
    <property type="entry name" value="Golgi alpha-mannosidase II"/>
    <property type="match status" value="1"/>
</dbReference>
<dbReference type="InterPro" id="IPR002241">
    <property type="entry name" value="Glyco_hydro_27"/>
</dbReference>
<dbReference type="Pfam" id="PF17801">
    <property type="entry name" value="Melibiase_C"/>
    <property type="match status" value="1"/>
</dbReference>
<evidence type="ECO:0000313" key="9">
    <source>
        <dbReference type="EMBL" id="KAF4686839.1"/>
    </source>
</evidence>
<dbReference type="FunFam" id="3.20.20.70:FF:000197">
    <property type="entry name" value="Alpha-galactosidase"/>
    <property type="match status" value="1"/>
</dbReference>
<dbReference type="Gene3D" id="3.20.20.70">
    <property type="entry name" value="Aldolase class I"/>
    <property type="match status" value="1"/>
</dbReference>
<protein>
    <recommendedName>
        <fullName evidence="3 7">Alpha-galactosidase</fullName>
        <ecNumber evidence="3 7">3.2.1.22</ecNumber>
    </recommendedName>
    <alternativeName>
        <fullName evidence="7">Melibiase</fullName>
    </alternativeName>
</protein>
<evidence type="ECO:0000256" key="2">
    <source>
        <dbReference type="ARBA" id="ARBA00009743"/>
    </source>
</evidence>
<dbReference type="GO" id="GO:0005737">
    <property type="term" value="C:cytoplasm"/>
    <property type="evidence" value="ECO:0007669"/>
    <property type="project" value="TreeGrafter"/>
</dbReference>
<gene>
    <name evidence="9" type="ORF">FOZ60_004763</name>
</gene>
<dbReference type="InterPro" id="IPR017853">
    <property type="entry name" value="GH"/>
</dbReference>
<dbReference type="PANTHER" id="PTHR11452:SF83">
    <property type="entry name" value="ALPHA-GALACTOSIDASE"/>
    <property type="match status" value="1"/>
</dbReference>
<dbReference type="CDD" id="cd14792">
    <property type="entry name" value="GH27"/>
    <property type="match status" value="1"/>
</dbReference>
<evidence type="ECO:0000313" key="10">
    <source>
        <dbReference type="Proteomes" id="UP000541610"/>
    </source>
</evidence>
<evidence type="ECO:0000259" key="8">
    <source>
        <dbReference type="Pfam" id="PF17801"/>
    </source>
</evidence>
<dbReference type="Proteomes" id="UP000541610">
    <property type="component" value="Unassembled WGS sequence"/>
</dbReference>
<keyword evidence="6 7" id="KW-0326">Glycosidase</keyword>
<dbReference type="EC" id="3.2.1.22" evidence="3 7"/>
<comment type="similarity">
    <text evidence="2 7">Belongs to the glycosyl hydrolase 27 family.</text>
</comment>
<dbReference type="InterPro" id="IPR041233">
    <property type="entry name" value="Melibiase_C"/>
</dbReference>
<dbReference type="GO" id="GO:0004557">
    <property type="term" value="F:alpha-galactosidase activity"/>
    <property type="evidence" value="ECO:0007669"/>
    <property type="project" value="UniProtKB-EC"/>
</dbReference>
<keyword evidence="4" id="KW-0732">Signal</keyword>
<dbReference type="InterPro" id="IPR013780">
    <property type="entry name" value="Glyco_hydro_b"/>
</dbReference>